<dbReference type="PANTHER" id="PTHR33542">
    <property type="entry name" value="SIROHYDROCHLORIN FERROCHELATASE, CHLOROPLASTIC"/>
    <property type="match status" value="1"/>
</dbReference>
<reference evidence="3 4" key="1">
    <citation type="submission" date="2018-05" db="EMBL/GenBank/DDBJ databases">
        <title>Genomic Encyclopedia of Type Strains, Phase IV (KMG-IV): sequencing the most valuable type-strain genomes for metagenomic binning, comparative biology and taxonomic classification.</title>
        <authorList>
            <person name="Goeker M."/>
        </authorList>
    </citation>
    <scope>NUCLEOTIDE SEQUENCE [LARGE SCALE GENOMIC DNA]</scope>
    <source>
        <strain evidence="3 4">DSM 18773</strain>
    </source>
</reference>
<evidence type="ECO:0000256" key="2">
    <source>
        <dbReference type="ARBA" id="ARBA00023239"/>
    </source>
</evidence>
<dbReference type="InterPro" id="IPR002762">
    <property type="entry name" value="CbiX-like"/>
</dbReference>
<keyword evidence="2" id="KW-0456">Lyase</keyword>
<dbReference type="EMBL" id="QGGL01000021">
    <property type="protein sequence ID" value="PWK05956.1"/>
    <property type="molecule type" value="Genomic_DNA"/>
</dbReference>
<dbReference type="Pfam" id="PF01903">
    <property type="entry name" value="CbiX"/>
    <property type="match status" value="1"/>
</dbReference>
<dbReference type="AlphaFoldDB" id="A0A316D3S9"/>
<dbReference type="GO" id="GO:0046872">
    <property type="term" value="F:metal ion binding"/>
    <property type="evidence" value="ECO:0007669"/>
    <property type="project" value="UniProtKB-KW"/>
</dbReference>
<organism evidence="3 4">
    <name type="scientific">Tumebacillus permanentifrigoris</name>
    <dbReference type="NCBI Taxonomy" id="378543"/>
    <lineage>
        <taxon>Bacteria</taxon>
        <taxon>Bacillati</taxon>
        <taxon>Bacillota</taxon>
        <taxon>Bacilli</taxon>
        <taxon>Bacillales</taxon>
        <taxon>Alicyclobacillaceae</taxon>
        <taxon>Tumebacillus</taxon>
    </lineage>
</organism>
<dbReference type="OrthoDB" id="1489951at2"/>
<dbReference type="PANTHER" id="PTHR33542:SF3">
    <property type="entry name" value="SIROHYDROCHLORIN FERROCHELATASE, CHLOROPLASTIC"/>
    <property type="match status" value="1"/>
</dbReference>
<dbReference type="RefSeq" id="WP_109690947.1">
    <property type="nucleotide sequence ID" value="NZ_QGGL01000021.1"/>
</dbReference>
<evidence type="ECO:0000313" key="3">
    <source>
        <dbReference type="EMBL" id="PWK05956.1"/>
    </source>
</evidence>
<dbReference type="GO" id="GO:0016829">
    <property type="term" value="F:lyase activity"/>
    <property type="evidence" value="ECO:0007669"/>
    <property type="project" value="UniProtKB-KW"/>
</dbReference>
<dbReference type="SUPFAM" id="SSF53800">
    <property type="entry name" value="Chelatase"/>
    <property type="match status" value="1"/>
</dbReference>
<dbReference type="Proteomes" id="UP000245634">
    <property type="component" value="Unassembled WGS sequence"/>
</dbReference>
<evidence type="ECO:0000313" key="4">
    <source>
        <dbReference type="Proteomes" id="UP000245634"/>
    </source>
</evidence>
<proteinExistence type="predicted"/>
<comment type="caution">
    <text evidence="3">The sequence shown here is derived from an EMBL/GenBank/DDBJ whole genome shotgun (WGS) entry which is preliminary data.</text>
</comment>
<dbReference type="Gene3D" id="3.40.50.1400">
    <property type="match status" value="1"/>
</dbReference>
<keyword evidence="4" id="KW-1185">Reference proteome</keyword>
<evidence type="ECO:0000256" key="1">
    <source>
        <dbReference type="ARBA" id="ARBA00022723"/>
    </source>
</evidence>
<protein>
    <submittedName>
        <fullName evidence="3">Sirohydrochlorin cobaltochelatase</fullName>
    </submittedName>
</protein>
<sequence>MPKLGIVVLAHGSEVPGSGEETLAELAAFLRSESGAVVEVGYLNFQSPRIAEAVTRVLAAGVDRVTVAPFFLSEGYLMRKAVRQAKEAAHGVEIKIASPLGQHPRLLDVVLERMAEAMGYRLD</sequence>
<accession>A0A316D3S9</accession>
<keyword evidence="1" id="KW-0479">Metal-binding</keyword>
<gene>
    <name evidence="3" type="ORF">C7459_12119</name>
</gene>
<dbReference type="InterPro" id="IPR050963">
    <property type="entry name" value="Sirohydro_Cobaltochel/CbiX"/>
</dbReference>
<name>A0A316D3S9_9BACL</name>